<sequence length="446" mass="51255">MDLSQYDEEYITYCIEQEQSISELEAGLHTNDDPAEIAKKALVTACAFYDADWAGVIELDLELNIWASSWWHNIDPAVKELEKMQEFENLMVMPSIIEAIKKQKPIIFSDVEDIAKTSPKEYQVYKRLEVHSVMAVPFGPKPMGFLVVRNLKKYHNRTSTLNTLAYVIHRAIAQKNTMERVRMALTPDEIKTDNDVIINFFGGMEITTSAGVWKEQDFNSPKSSRAVAYIMMHRKKAHSPLAIADALYPEDGSDIDTINKNIRGYIYRFRKSFEPICKSKLIEYTTNGYRLSPSANVMSDLQKFEKLWNQTRKDIPIPQKVHALKHAIKLYKGHVLGAACDDHWIVGTATEYKMKYIAMVDELLTIFSEFEDYDGIHHFASKAVSLIPENVKAQYWLVYSIYHSGVVALAKREIEKAKCRLTSEEFDTLQKFICKDNSLPYGQLFE</sequence>
<dbReference type="Proteomes" id="UP000824136">
    <property type="component" value="Unassembled WGS sequence"/>
</dbReference>
<name>A0A9D1GTQ6_9FIRM</name>
<keyword evidence="1" id="KW-0805">Transcription regulation</keyword>
<dbReference type="InterPro" id="IPR036388">
    <property type="entry name" value="WH-like_DNA-bd_sf"/>
</dbReference>
<dbReference type="AlphaFoldDB" id="A0A9D1GTQ6"/>
<comment type="caution">
    <text evidence="3">The sequence shown here is derived from an EMBL/GenBank/DDBJ whole genome shotgun (WGS) entry which is preliminary data.</text>
</comment>
<dbReference type="SUPFAM" id="SSF55781">
    <property type="entry name" value="GAF domain-like"/>
    <property type="match status" value="1"/>
</dbReference>
<evidence type="ECO:0000313" key="4">
    <source>
        <dbReference type="Proteomes" id="UP000824136"/>
    </source>
</evidence>
<evidence type="ECO:0000256" key="2">
    <source>
        <dbReference type="ARBA" id="ARBA00023163"/>
    </source>
</evidence>
<dbReference type="EMBL" id="DVLL01000001">
    <property type="protein sequence ID" value="HIT58110.1"/>
    <property type="molecule type" value="Genomic_DNA"/>
</dbReference>
<dbReference type="PANTHER" id="PTHR35807">
    <property type="entry name" value="TRANSCRIPTIONAL REGULATOR REDD-RELATED"/>
    <property type="match status" value="1"/>
</dbReference>
<evidence type="ECO:0000256" key="1">
    <source>
        <dbReference type="ARBA" id="ARBA00023015"/>
    </source>
</evidence>
<evidence type="ECO:0000313" key="3">
    <source>
        <dbReference type="EMBL" id="HIT58110.1"/>
    </source>
</evidence>
<accession>A0A9D1GTQ6</accession>
<dbReference type="InterPro" id="IPR029016">
    <property type="entry name" value="GAF-like_dom_sf"/>
</dbReference>
<reference evidence="3" key="1">
    <citation type="submission" date="2020-10" db="EMBL/GenBank/DDBJ databases">
        <authorList>
            <person name="Gilroy R."/>
        </authorList>
    </citation>
    <scope>NUCLEOTIDE SEQUENCE</scope>
    <source>
        <strain evidence="3">CHK33-4379</strain>
    </source>
</reference>
<protein>
    <recommendedName>
        <fullName evidence="5">GAF domain-containing protein</fullName>
    </recommendedName>
</protein>
<organism evidence="3 4">
    <name type="scientific">Candidatus Faeciplasma pullistercoris</name>
    <dbReference type="NCBI Taxonomy" id="2840800"/>
    <lineage>
        <taxon>Bacteria</taxon>
        <taxon>Bacillati</taxon>
        <taxon>Bacillota</taxon>
        <taxon>Clostridia</taxon>
        <taxon>Eubacteriales</taxon>
        <taxon>Oscillospiraceae</taxon>
        <taxon>Oscillospiraceae incertae sedis</taxon>
        <taxon>Candidatus Faeciplasma</taxon>
    </lineage>
</organism>
<keyword evidence="2" id="KW-0804">Transcription</keyword>
<evidence type="ECO:0008006" key="5">
    <source>
        <dbReference type="Google" id="ProtNLM"/>
    </source>
</evidence>
<gene>
    <name evidence="3" type="ORF">IAC39_00060</name>
</gene>
<proteinExistence type="predicted"/>
<reference evidence="3" key="2">
    <citation type="journal article" date="2021" name="PeerJ">
        <title>Extensive microbial diversity within the chicken gut microbiome revealed by metagenomics and culture.</title>
        <authorList>
            <person name="Gilroy R."/>
            <person name="Ravi A."/>
            <person name="Getino M."/>
            <person name="Pursley I."/>
            <person name="Horton D.L."/>
            <person name="Alikhan N.F."/>
            <person name="Baker D."/>
            <person name="Gharbi K."/>
            <person name="Hall N."/>
            <person name="Watson M."/>
            <person name="Adriaenssens E.M."/>
            <person name="Foster-Nyarko E."/>
            <person name="Jarju S."/>
            <person name="Secka A."/>
            <person name="Antonio M."/>
            <person name="Oren A."/>
            <person name="Chaudhuri R.R."/>
            <person name="La Ragione R."/>
            <person name="Hildebrand F."/>
            <person name="Pallen M.J."/>
        </authorList>
    </citation>
    <scope>NUCLEOTIDE SEQUENCE</scope>
    <source>
        <strain evidence="3">CHK33-4379</strain>
    </source>
</reference>
<dbReference type="InterPro" id="IPR051677">
    <property type="entry name" value="AfsR-DnrI-RedD_regulator"/>
</dbReference>
<dbReference type="Gene3D" id="1.10.10.10">
    <property type="entry name" value="Winged helix-like DNA-binding domain superfamily/Winged helix DNA-binding domain"/>
    <property type="match status" value="1"/>
</dbReference>
<dbReference type="Gene3D" id="3.30.450.40">
    <property type="match status" value="1"/>
</dbReference>